<dbReference type="NCBIfam" id="TIGR01011">
    <property type="entry name" value="rpsB_bact"/>
    <property type="match status" value="1"/>
</dbReference>
<name>A0A1F5MJI6_9BACT</name>
<organism evidence="7 8">
    <name type="scientific">Candidatus Daviesbacteria bacterium RIFCSPLOWO2_01_FULL_40_24</name>
    <dbReference type="NCBI Taxonomy" id="1797787"/>
    <lineage>
        <taxon>Bacteria</taxon>
        <taxon>Candidatus Daviesiibacteriota</taxon>
    </lineage>
</organism>
<dbReference type="GO" id="GO:0006412">
    <property type="term" value="P:translation"/>
    <property type="evidence" value="ECO:0007669"/>
    <property type="project" value="UniProtKB-UniRule"/>
</dbReference>
<dbReference type="InterPro" id="IPR001865">
    <property type="entry name" value="Ribosomal_uS2"/>
</dbReference>
<dbReference type="PRINTS" id="PR00395">
    <property type="entry name" value="RIBOSOMALS2"/>
</dbReference>
<dbReference type="Gene3D" id="1.10.287.610">
    <property type="entry name" value="Helix hairpin bin"/>
    <property type="match status" value="1"/>
</dbReference>
<dbReference type="SUPFAM" id="SSF52313">
    <property type="entry name" value="Ribosomal protein S2"/>
    <property type="match status" value="1"/>
</dbReference>
<dbReference type="GO" id="GO:0003735">
    <property type="term" value="F:structural constituent of ribosome"/>
    <property type="evidence" value="ECO:0007669"/>
    <property type="project" value="InterPro"/>
</dbReference>
<dbReference type="InterPro" id="IPR005706">
    <property type="entry name" value="Ribosomal_uS2_bac/mit/plastid"/>
</dbReference>
<dbReference type="PROSITE" id="PS00962">
    <property type="entry name" value="RIBOSOMAL_S2_1"/>
    <property type="match status" value="1"/>
</dbReference>
<sequence length="280" mass="30611">MPSTIKVPTMQELLEAGVHFGHQTRRSDPRMMRFIFGERDGVHIINLEQSEAKLKEACEFVYDLGKNGKVLLFVGSKKQAQPLIEEAATRVKAPYVTFKWMGGLLTNFDEIKKNINKLNALKEEKAKGELTRYTKKEQLLITRKLVRFELQWGGVASMEGIPAAIFVVDSVGEKTAVNEATRVGIPVVAISDSNSNPLIISHPIPGNDDATKSLKILIDAVADSYGKGLQDGGIVVGTVKPADSESKPEETVGAVIATEVAVAEEEVEKKVLAESERKVV</sequence>
<comment type="caution">
    <text evidence="7">The sequence shown here is derived from an EMBL/GenBank/DDBJ whole genome shotgun (WGS) entry which is preliminary data.</text>
</comment>
<evidence type="ECO:0000256" key="3">
    <source>
        <dbReference type="ARBA" id="ARBA00023274"/>
    </source>
</evidence>
<dbReference type="InterPro" id="IPR023591">
    <property type="entry name" value="Ribosomal_uS2_flav_dom_sf"/>
</dbReference>
<dbReference type="Proteomes" id="UP000178017">
    <property type="component" value="Unassembled WGS sequence"/>
</dbReference>
<dbReference type="HAMAP" id="MF_00291_B">
    <property type="entry name" value="Ribosomal_uS2_B"/>
    <property type="match status" value="1"/>
</dbReference>
<dbReference type="PANTHER" id="PTHR12534:SF0">
    <property type="entry name" value="SMALL RIBOSOMAL SUBUNIT PROTEIN US2M"/>
    <property type="match status" value="1"/>
</dbReference>
<accession>A0A1F5MJI6</accession>
<dbReference type="Pfam" id="PF00318">
    <property type="entry name" value="Ribosomal_S2"/>
    <property type="match status" value="1"/>
</dbReference>
<evidence type="ECO:0000256" key="1">
    <source>
        <dbReference type="ARBA" id="ARBA00006242"/>
    </source>
</evidence>
<dbReference type="Gene3D" id="3.40.50.10490">
    <property type="entry name" value="Glucose-6-phosphate isomerase like protein, domain 1"/>
    <property type="match status" value="1"/>
</dbReference>
<protein>
    <recommendedName>
        <fullName evidence="4 5">Small ribosomal subunit protein uS2</fullName>
    </recommendedName>
</protein>
<reference evidence="7 8" key="1">
    <citation type="journal article" date="2016" name="Nat. Commun.">
        <title>Thousands of microbial genomes shed light on interconnected biogeochemical processes in an aquifer system.</title>
        <authorList>
            <person name="Anantharaman K."/>
            <person name="Brown C.T."/>
            <person name="Hug L.A."/>
            <person name="Sharon I."/>
            <person name="Castelle C.J."/>
            <person name="Probst A.J."/>
            <person name="Thomas B.C."/>
            <person name="Singh A."/>
            <person name="Wilkins M.J."/>
            <person name="Karaoz U."/>
            <person name="Brodie E.L."/>
            <person name="Williams K.H."/>
            <person name="Hubbard S.S."/>
            <person name="Banfield J.F."/>
        </authorList>
    </citation>
    <scope>NUCLEOTIDE SEQUENCE [LARGE SCALE GENOMIC DNA]</scope>
</reference>
<evidence type="ECO:0000256" key="6">
    <source>
        <dbReference type="RuleBase" id="RU003631"/>
    </source>
</evidence>
<keyword evidence="2 5" id="KW-0689">Ribosomal protein</keyword>
<dbReference type="PROSITE" id="PS00963">
    <property type="entry name" value="RIBOSOMAL_S2_2"/>
    <property type="match status" value="1"/>
</dbReference>
<dbReference type="EMBL" id="MFDO01000016">
    <property type="protein sequence ID" value="OGE65546.1"/>
    <property type="molecule type" value="Genomic_DNA"/>
</dbReference>
<comment type="similarity">
    <text evidence="1 5 6">Belongs to the universal ribosomal protein uS2 family.</text>
</comment>
<dbReference type="AlphaFoldDB" id="A0A1F5MJI6"/>
<dbReference type="PANTHER" id="PTHR12534">
    <property type="entry name" value="30S RIBOSOMAL PROTEIN S2 PROKARYOTIC AND ORGANELLAR"/>
    <property type="match status" value="1"/>
</dbReference>
<evidence type="ECO:0000256" key="2">
    <source>
        <dbReference type="ARBA" id="ARBA00022980"/>
    </source>
</evidence>
<evidence type="ECO:0000256" key="4">
    <source>
        <dbReference type="ARBA" id="ARBA00035256"/>
    </source>
</evidence>
<gene>
    <name evidence="5" type="primary">rpsB</name>
    <name evidence="7" type="ORF">A3B49_01890</name>
</gene>
<evidence type="ECO:0000313" key="7">
    <source>
        <dbReference type="EMBL" id="OGE65546.1"/>
    </source>
</evidence>
<dbReference type="CDD" id="cd01425">
    <property type="entry name" value="RPS2"/>
    <property type="match status" value="1"/>
</dbReference>
<proteinExistence type="inferred from homology"/>
<evidence type="ECO:0000313" key="8">
    <source>
        <dbReference type="Proteomes" id="UP000178017"/>
    </source>
</evidence>
<dbReference type="GO" id="GO:0022627">
    <property type="term" value="C:cytosolic small ribosomal subunit"/>
    <property type="evidence" value="ECO:0007669"/>
    <property type="project" value="TreeGrafter"/>
</dbReference>
<dbReference type="InterPro" id="IPR018130">
    <property type="entry name" value="Ribosomal_uS2_CS"/>
</dbReference>
<keyword evidence="3 5" id="KW-0687">Ribonucleoprotein</keyword>
<evidence type="ECO:0000256" key="5">
    <source>
        <dbReference type="HAMAP-Rule" id="MF_00291"/>
    </source>
</evidence>